<evidence type="ECO:0000313" key="2">
    <source>
        <dbReference type="EMBL" id="QYC08887.1"/>
    </source>
</evidence>
<sequence length="220" mass="24548">MLRARDRPRLWQGAFAVVGWAALGLQYLLMIGPAEVEAMPSLTVNFFSYFTILTNLLAALALTAPLVRADSRLGRWGANVHVRAALAMYIAVVGLTYHLLLAHVWAPQGLAWLANSLLHYVMPAAFVLDWLMFTPKGHLRWIDAVRWLAFPLIYVMWTVLHGFTSGWWPYWFVNVEQLGWGRTGFWAAAMLGLFLAVGLAVVGLDRLMGRAGRDTGARPA</sequence>
<feature type="transmembrane region" description="Helical" evidence="1">
    <location>
        <begin position="46"/>
        <end position="66"/>
    </location>
</feature>
<feature type="transmembrane region" description="Helical" evidence="1">
    <location>
        <begin position="12"/>
        <end position="34"/>
    </location>
</feature>
<gene>
    <name evidence="2" type="ORF">KWG56_09540</name>
</gene>
<feature type="transmembrane region" description="Helical" evidence="1">
    <location>
        <begin position="145"/>
        <end position="164"/>
    </location>
</feature>
<dbReference type="InterPro" id="IPR049713">
    <property type="entry name" value="Pr6Pr-like"/>
</dbReference>
<evidence type="ECO:0000313" key="3">
    <source>
        <dbReference type="Proteomes" id="UP000824334"/>
    </source>
</evidence>
<keyword evidence="3" id="KW-1185">Reference proteome</keyword>
<dbReference type="Proteomes" id="UP000824334">
    <property type="component" value="Chromosome"/>
</dbReference>
<dbReference type="GeneID" id="94375509"/>
<proteinExistence type="predicted"/>
<dbReference type="NCBIfam" id="NF038065">
    <property type="entry name" value="Pr6Pr"/>
    <property type="match status" value="1"/>
</dbReference>
<reference evidence="2 3" key="1">
    <citation type="submission" date="2021-07" db="EMBL/GenBank/DDBJ databases">
        <title>Isolation and characterization of bacteria from a gold mining with a capacity of golden bioaccumulation.</title>
        <authorList>
            <person name="Yang X.J."/>
        </authorList>
    </citation>
    <scope>NUCLEOTIDE SEQUENCE [LARGE SCALE GENOMIC DNA]</scope>
    <source>
        <strain evidence="2 3">Au29</strain>
    </source>
</reference>
<evidence type="ECO:0000256" key="1">
    <source>
        <dbReference type="SAM" id="Phobius"/>
    </source>
</evidence>
<feature type="transmembrane region" description="Helical" evidence="1">
    <location>
        <begin position="184"/>
        <end position="204"/>
    </location>
</feature>
<feature type="transmembrane region" description="Helical" evidence="1">
    <location>
        <begin position="86"/>
        <end position="106"/>
    </location>
</feature>
<dbReference type="RefSeq" id="WP_219354574.1">
    <property type="nucleotide sequence ID" value="NZ_CP080034.1"/>
</dbReference>
<feature type="transmembrane region" description="Helical" evidence="1">
    <location>
        <begin position="112"/>
        <end position="133"/>
    </location>
</feature>
<keyword evidence="1" id="KW-0812">Transmembrane</keyword>
<protein>
    <submittedName>
        <fullName evidence="2">Pr6Pr family membrane protein</fullName>
    </submittedName>
</protein>
<keyword evidence="1" id="KW-0472">Membrane</keyword>
<name>A0ABX8TCI6_9CAUL</name>
<organism evidence="2 3">
    <name type="scientific">Brevundimonas nasdae</name>
    <dbReference type="NCBI Taxonomy" id="172043"/>
    <lineage>
        <taxon>Bacteria</taxon>
        <taxon>Pseudomonadati</taxon>
        <taxon>Pseudomonadota</taxon>
        <taxon>Alphaproteobacteria</taxon>
        <taxon>Caulobacterales</taxon>
        <taxon>Caulobacteraceae</taxon>
        <taxon>Brevundimonas</taxon>
    </lineage>
</organism>
<accession>A0ABX8TCI6</accession>
<keyword evidence="1" id="KW-1133">Transmembrane helix</keyword>
<dbReference type="EMBL" id="CP080034">
    <property type="protein sequence ID" value="QYC08887.1"/>
    <property type="molecule type" value="Genomic_DNA"/>
</dbReference>